<dbReference type="Proteomes" id="UP001220610">
    <property type="component" value="Chromosome"/>
</dbReference>
<proteinExistence type="predicted"/>
<name>A0AAJ5WQN2_9BACT</name>
<evidence type="ECO:0000313" key="2">
    <source>
        <dbReference type="Proteomes" id="UP001220610"/>
    </source>
</evidence>
<protein>
    <submittedName>
        <fullName evidence="1">Uncharacterized protein</fullName>
    </submittedName>
</protein>
<dbReference type="EMBL" id="CP119311">
    <property type="protein sequence ID" value="WEK34304.1"/>
    <property type="molecule type" value="Genomic_DNA"/>
</dbReference>
<organism evidence="1 2">
    <name type="scientific">Candidatus Pseudobacter hemicellulosilyticus</name>
    <dbReference type="NCBI Taxonomy" id="3121375"/>
    <lineage>
        <taxon>Bacteria</taxon>
        <taxon>Pseudomonadati</taxon>
        <taxon>Bacteroidota</taxon>
        <taxon>Chitinophagia</taxon>
        <taxon>Chitinophagales</taxon>
        <taxon>Chitinophagaceae</taxon>
        <taxon>Pseudobacter</taxon>
    </lineage>
</organism>
<accession>A0AAJ5WQN2</accession>
<sequence>MAFTIDSPVKVARFGISSVISLIDDKLIEMMRKHYYGKAGLEYIPIACEEADYRARRITDYLNLVQTIVEAQTDRLRHEAFLKGSEIEKYFDMLPDENLLRQTWQRLGRIRNVVDRERVETYLRSQIMSGSIDVNILTKVDRDQHNADGELITDGSDGVTALRGYAQSNLRNSCLVFSSGMNTRLYQYLARCREFDPDAKGQFNKKIALKVSDYRSALIQAKMLARNGIWISDYRIESGLNCGGHAFVTAGMLLGPILEEFKTKRQELTDTLFALYTEARMKRGLPVLAAPPEISFAVQGGVGTFEEQEFLRIQYNVSRTGWGTPFLLVPEATTVDDKTLKLLCAASEKDVVLSKNSPLGVLMHYLKGSTSETEKMARIQRGKPGSPCIEKHLAINTEFSREGLCTASRKYQRLKIAQLQGLQLSRQEYNRQVQEVLSKECLCIGLCNSAAICSKQIFVKRMHAVNVMPGPNIANFSKVVSLQTMTDHIYGRTNIITTPNRQHVFIAELNLYLDYLTEQLKEDKESGHLGDKDEYYFSFFSNMRTGISHYREIPEYTIRARAEFNAALQIASFQLDFLAYQYGINEKGQ</sequence>
<dbReference type="AlphaFoldDB" id="A0AAJ5WQN2"/>
<gene>
    <name evidence="1" type="ORF">P0Y53_17600</name>
</gene>
<evidence type="ECO:0000313" key="1">
    <source>
        <dbReference type="EMBL" id="WEK34304.1"/>
    </source>
</evidence>
<reference evidence="1" key="1">
    <citation type="submission" date="2023-03" db="EMBL/GenBank/DDBJ databases">
        <title>Andean soil-derived lignocellulolytic bacterial consortium as a source of novel taxa and putative plastic-active enzymes.</title>
        <authorList>
            <person name="Diaz-Garcia L."/>
            <person name="Chuvochina M."/>
            <person name="Feuerriegel G."/>
            <person name="Bunk B."/>
            <person name="Sproer C."/>
            <person name="Streit W.R."/>
            <person name="Rodriguez L.M."/>
            <person name="Overmann J."/>
            <person name="Jimenez D.J."/>
        </authorList>
    </citation>
    <scope>NUCLEOTIDE SEQUENCE</scope>
    <source>
        <strain evidence="1">MAG 7</strain>
    </source>
</reference>